<dbReference type="Pfam" id="PF01965">
    <property type="entry name" value="DJ-1_PfpI"/>
    <property type="match status" value="1"/>
</dbReference>
<dbReference type="PANTHER" id="PTHR43130">
    <property type="entry name" value="ARAC-FAMILY TRANSCRIPTIONAL REGULATOR"/>
    <property type="match status" value="1"/>
</dbReference>
<dbReference type="InterPro" id="IPR029062">
    <property type="entry name" value="Class_I_gatase-like"/>
</dbReference>
<dbReference type="PANTHER" id="PTHR43130:SF14">
    <property type="entry name" value="DJ-1_PFPI DOMAIN-CONTAINING PROTEIN"/>
    <property type="match status" value="1"/>
</dbReference>
<keyword evidence="5" id="KW-1185">Reference proteome</keyword>
<reference evidence="4 5" key="1">
    <citation type="submission" date="2022-07" db="EMBL/GenBank/DDBJ databases">
        <title>Mucilaginibacter sp. JC4.</title>
        <authorList>
            <person name="Le V."/>
            <person name="Ko S.-R."/>
            <person name="Ahn C.-Y."/>
            <person name="Oh H.-M."/>
        </authorList>
    </citation>
    <scope>NUCLEOTIDE SEQUENCE [LARGE SCALE GENOMIC DNA]</scope>
    <source>
        <strain evidence="4 5">JC4</strain>
    </source>
</reference>
<dbReference type="Pfam" id="PF19335">
    <property type="entry name" value="HMBD"/>
    <property type="match status" value="1"/>
</dbReference>
<comment type="caution">
    <text evidence="4">The sequence shown here is derived from an EMBL/GenBank/DDBJ whole genome shotgun (WGS) entry which is preliminary data.</text>
</comment>
<keyword evidence="1" id="KW-0732">Signal</keyword>
<dbReference type="Proteomes" id="UP001204376">
    <property type="component" value="Unassembled WGS sequence"/>
</dbReference>
<feature type="chain" id="PRO_5045838938" evidence="1">
    <location>
        <begin position="23"/>
        <end position="262"/>
    </location>
</feature>
<proteinExistence type="predicted"/>
<gene>
    <name evidence="4" type="ORF">NPE20_13090</name>
</gene>
<feature type="domain" description="DJ-1/PfpI" evidence="2">
    <location>
        <begin position="70"/>
        <end position="230"/>
    </location>
</feature>
<name>A0ABT1T359_9SPHI</name>
<dbReference type="InterPro" id="IPR002818">
    <property type="entry name" value="DJ-1/PfpI"/>
</dbReference>
<sequence length="262" mass="28588">MKKILLLIVICLQVCVVNCTSAQPKANYYCPPCGDCDKIAYKAPGKCPHCGMTLVKQTAAEHDKNTKRYKVAFYLQDGVEVLDFAGPMEVFAYAGFDIFTVSATKDQIKSQGILKVTPDYSIDDAPHADILVFFGGNAGVAANNPKVISWVKKQTNIDYYFSVCTGAFILGKAGLLDNLTATTFHLSIEDLKRDVPKAKVLKNVRFVDNGKVITTAGISAGIDGALHLVEKVRGIEAAKQVAVYMEYDKWIPQQGLIIAKSK</sequence>
<feature type="signal peptide" evidence="1">
    <location>
        <begin position="1"/>
        <end position="22"/>
    </location>
</feature>
<dbReference type="SUPFAM" id="SSF52317">
    <property type="entry name" value="Class I glutamine amidotransferase-like"/>
    <property type="match status" value="1"/>
</dbReference>
<organism evidence="4 5">
    <name type="scientific">Mucilaginibacter aquariorum</name>
    <dbReference type="NCBI Taxonomy" id="2967225"/>
    <lineage>
        <taxon>Bacteria</taxon>
        <taxon>Pseudomonadati</taxon>
        <taxon>Bacteroidota</taxon>
        <taxon>Sphingobacteriia</taxon>
        <taxon>Sphingobacteriales</taxon>
        <taxon>Sphingobacteriaceae</taxon>
        <taxon>Mucilaginibacter</taxon>
    </lineage>
</organism>
<evidence type="ECO:0000313" key="5">
    <source>
        <dbReference type="Proteomes" id="UP001204376"/>
    </source>
</evidence>
<dbReference type="RefSeq" id="WP_256539099.1">
    <property type="nucleotide sequence ID" value="NZ_JANHOH010000002.1"/>
</dbReference>
<evidence type="ECO:0000259" key="2">
    <source>
        <dbReference type="Pfam" id="PF01965"/>
    </source>
</evidence>
<evidence type="ECO:0000256" key="1">
    <source>
        <dbReference type="SAM" id="SignalP"/>
    </source>
</evidence>
<dbReference type="CDD" id="cd03139">
    <property type="entry name" value="GATase1_PfpI_2"/>
    <property type="match status" value="1"/>
</dbReference>
<evidence type="ECO:0000259" key="3">
    <source>
        <dbReference type="Pfam" id="PF19335"/>
    </source>
</evidence>
<dbReference type="InterPro" id="IPR052158">
    <property type="entry name" value="INH-QAR"/>
</dbReference>
<dbReference type="Gene3D" id="3.40.50.880">
    <property type="match status" value="1"/>
</dbReference>
<protein>
    <submittedName>
        <fullName evidence="4">DJ-1/PfpI family protein</fullName>
    </submittedName>
</protein>
<feature type="domain" description="Heavy metal binding" evidence="3">
    <location>
        <begin position="27"/>
        <end position="56"/>
    </location>
</feature>
<dbReference type="InterPro" id="IPR045800">
    <property type="entry name" value="HMBD"/>
</dbReference>
<evidence type="ECO:0000313" key="4">
    <source>
        <dbReference type="EMBL" id="MCQ6958903.1"/>
    </source>
</evidence>
<accession>A0ABT1T359</accession>
<dbReference type="EMBL" id="JANHOH010000002">
    <property type="protein sequence ID" value="MCQ6958903.1"/>
    <property type="molecule type" value="Genomic_DNA"/>
</dbReference>